<keyword evidence="3" id="KW-1185">Reference proteome</keyword>
<name>A0A3S5FBM4_9PLAT</name>
<dbReference type="EMBL" id="CAAALY010001036">
    <property type="protein sequence ID" value="VEL07114.1"/>
    <property type="molecule type" value="Genomic_DNA"/>
</dbReference>
<gene>
    <name evidence="2" type="ORF">PXEA_LOCUS554</name>
</gene>
<dbReference type="Proteomes" id="UP000784294">
    <property type="component" value="Unassembled WGS sequence"/>
</dbReference>
<accession>A0A3S5FBM4</accession>
<dbReference type="AlphaFoldDB" id="A0A3S5FBM4"/>
<organism evidence="2 3">
    <name type="scientific">Protopolystoma xenopodis</name>
    <dbReference type="NCBI Taxonomy" id="117903"/>
    <lineage>
        <taxon>Eukaryota</taxon>
        <taxon>Metazoa</taxon>
        <taxon>Spiralia</taxon>
        <taxon>Lophotrochozoa</taxon>
        <taxon>Platyhelminthes</taxon>
        <taxon>Monogenea</taxon>
        <taxon>Polyopisthocotylea</taxon>
        <taxon>Polystomatidea</taxon>
        <taxon>Polystomatidae</taxon>
        <taxon>Protopolystoma</taxon>
    </lineage>
</organism>
<proteinExistence type="predicted"/>
<comment type="caution">
    <text evidence="2">The sequence shown here is derived from an EMBL/GenBank/DDBJ whole genome shotgun (WGS) entry which is preliminary data.</text>
</comment>
<evidence type="ECO:0000313" key="3">
    <source>
        <dbReference type="Proteomes" id="UP000784294"/>
    </source>
</evidence>
<evidence type="ECO:0000256" key="1">
    <source>
        <dbReference type="SAM" id="MobiDB-lite"/>
    </source>
</evidence>
<reference evidence="2" key="1">
    <citation type="submission" date="2018-11" db="EMBL/GenBank/DDBJ databases">
        <authorList>
            <consortium name="Pathogen Informatics"/>
        </authorList>
    </citation>
    <scope>NUCLEOTIDE SEQUENCE</scope>
</reference>
<sequence>MYCLASHCFLCFSFAESINTPFLPLDRLPPNPGWRSWALWKLSSLPRIVFSALYRISCSTPMLPPTPLRSSFLGICASLPLASRFACHLYASNPILIIQMACASSLSLLCFTMSIRSGKFVSLVRQIDQGGSDTENKEGEEEDNDETMQVEREIVLRVRQRDGQQTQVEPLSSSNCQKQRIRIVYEGSQESDSTKQHPNGELPGEQSLLTDMDLYPIDFSVLNYSG</sequence>
<feature type="region of interest" description="Disordered" evidence="1">
    <location>
        <begin position="187"/>
        <end position="209"/>
    </location>
</feature>
<evidence type="ECO:0000313" key="2">
    <source>
        <dbReference type="EMBL" id="VEL07114.1"/>
    </source>
</evidence>
<protein>
    <submittedName>
        <fullName evidence="2">Uncharacterized protein</fullName>
    </submittedName>
</protein>